<evidence type="ECO:0000313" key="4">
    <source>
        <dbReference type="Proteomes" id="UP000183174"/>
    </source>
</evidence>
<protein>
    <submittedName>
        <fullName evidence="3">Uncharacterized protein</fullName>
    </submittedName>
</protein>
<evidence type="ECO:0000256" key="1">
    <source>
        <dbReference type="SAM" id="MobiDB-lite"/>
    </source>
</evidence>
<keyword evidence="2" id="KW-0812">Transmembrane</keyword>
<accession>A0A1C3UT24</accession>
<keyword evidence="2" id="KW-0472">Membrane</keyword>
<feature type="transmembrane region" description="Helical" evidence="2">
    <location>
        <begin position="49"/>
        <end position="70"/>
    </location>
</feature>
<reference evidence="3 4" key="1">
    <citation type="submission" date="2016-08" db="EMBL/GenBank/DDBJ databases">
        <authorList>
            <person name="Seilhamer J.J."/>
        </authorList>
    </citation>
    <scope>NUCLEOTIDE SEQUENCE [LARGE SCALE GENOMIC DNA]</scope>
    <source>
        <strain evidence="3 4">CCBAU 10071</strain>
    </source>
</reference>
<proteinExistence type="predicted"/>
<evidence type="ECO:0000313" key="3">
    <source>
        <dbReference type="EMBL" id="SCB18599.1"/>
    </source>
</evidence>
<dbReference type="EMBL" id="FMAE01000002">
    <property type="protein sequence ID" value="SCB18599.1"/>
    <property type="molecule type" value="Genomic_DNA"/>
</dbReference>
<name>A0A1C3UT24_9BRAD</name>
<gene>
    <name evidence="3" type="ORF">GA0061099_1002635</name>
</gene>
<sequence>MKSAMAIAVSFSALAGLLKREAFIPIWSTQAPMRLHACLVRGMDDYRDLVSAALALFCAGLMLVAGHLLIEWHARSTDPGIGIEAPKRDGAPAPLISNGSPPDRRMIELPAEIRRKRAA</sequence>
<organism evidence="3 4">
    <name type="scientific">Bradyrhizobium yuanmingense</name>
    <dbReference type="NCBI Taxonomy" id="108015"/>
    <lineage>
        <taxon>Bacteria</taxon>
        <taxon>Pseudomonadati</taxon>
        <taxon>Pseudomonadota</taxon>
        <taxon>Alphaproteobacteria</taxon>
        <taxon>Hyphomicrobiales</taxon>
        <taxon>Nitrobacteraceae</taxon>
        <taxon>Bradyrhizobium</taxon>
    </lineage>
</organism>
<keyword evidence="2" id="KW-1133">Transmembrane helix</keyword>
<evidence type="ECO:0000256" key="2">
    <source>
        <dbReference type="SAM" id="Phobius"/>
    </source>
</evidence>
<feature type="region of interest" description="Disordered" evidence="1">
    <location>
        <begin position="81"/>
        <end position="104"/>
    </location>
</feature>
<dbReference type="Proteomes" id="UP000183174">
    <property type="component" value="Unassembled WGS sequence"/>
</dbReference>
<dbReference type="AlphaFoldDB" id="A0A1C3UT24"/>